<dbReference type="AlphaFoldDB" id="A0A366IF60"/>
<accession>A0A366IF60</accession>
<protein>
    <recommendedName>
        <fullName evidence="3">YD repeat-containing protein</fullName>
    </recommendedName>
</protein>
<gene>
    <name evidence="1" type="ORF">DES36_10163</name>
</gene>
<evidence type="ECO:0000313" key="2">
    <source>
        <dbReference type="Proteomes" id="UP000253490"/>
    </source>
</evidence>
<reference evidence="1 2" key="1">
    <citation type="submission" date="2018-06" db="EMBL/GenBank/DDBJ databases">
        <title>Genomic Encyclopedia of Type Strains, Phase IV (KMG-IV): sequencing the most valuable type-strain genomes for metagenomic binning, comparative biology and taxonomic classification.</title>
        <authorList>
            <person name="Goeker M."/>
        </authorList>
    </citation>
    <scope>NUCLEOTIDE SEQUENCE [LARGE SCALE GENOMIC DNA]</scope>
    <source>
        <strain evidence="1 2">DSM 22112</strain>
    </source>
</reference>
<dbReference type="Proteomes" id="UP000253490">
    <property type="component" value="Unassembled WGS sequence"/>
</dbReference>
<dbReference type="OrthoDB" id="9969566at2"/>
<evidence type="ECO:0008006" key="3">
    <source>
        <dbReference type="Google" id="ProtNLM"/>
    </source>
</evidence>
<keyword evidence="2" id="KW-1185">Reference proteome</keyword>
<comment type="caution">
    <text evidence="1">The sequence shown here is derived from an EMBL/GenBank/DDBJ whole genome shotgun (WGS) entry which is preliminary data.</text>
</comment>
<name>A0A366IF60_9FIRM</name>
<sequence>MFEYTFERDTDIKVLTSFNMNYDKKEVTNGQNYKRYYYTYPNGLTIEMIEYRNKTVLKSNREFVENGDGTFDILI</sequence>
<dbReference type="EMBL" id="QNRX01000001">
    <property type="protein sequence ID" value="RBP70012.1"/>
    <property type="molecule type" value="Genomic_DNA"/>
</dbReference>
<evidence type="ECO:0000313" key="1">
    <source>
        <dbReference type="EMBL" id="RBP70012.1"/>
    </source>
</evidence>
<dbReference type="RefSeq" id="WP_113919225.1">
    <property type="nucleotide sequence ID" value="NZ_QNRX01000001.1"/>
</dbReference>
<organism evidence="1 2">
    <name type="scientific">Alkalibaculum bacchi</name>
    <dbReference type="NCBI Taxonomy" id="645887"/>
    <lineage>
        <taxon>Bacteria</taxon>
        <taxon>Bacillati</taxon>
        <taxon>Bacillota</taxon>
        <taxon>Clostridia</taxon>
        <taxon>Eubacteriales</taxon>
        <taxon>Eubacteriaceae</taxon>
        <taxon>Alkalibaculum</taxon>
    </lineage>
</organism>
<proteinExistence type="predicted"/>